<dbReference type="EMBL" id="LEKV01001490">
    <property type="protein sequence ID" value="KVI07760.1"/>
    <property type="molecule type" value="Genomic_DNA"/>
</dbReference>
<feature type="region of interest" description="Disordered" evidence="7">
    <location>
        <begin position="172"/>
        <end position="196"/>
    </location>
</feature>
<dbReference type="InterPro" id="IPR032198">
    <property type="entry name" value="E2F_CC-MB"/>
</dbReference>
<keyword evidence="6" id="KW-0539">Nucleus</keyword>
<keyword evidence="2 6" id="KW-0805">Transcription regulation</keyword>
<dbReference type="PANTHER" id="PTHR12081">
    <property type="entry name" value="TRANSCRIPTION FACTOR E2F"/>
    <property type="match status" value="1"/>
</dbReference>
<dbReference type="InterPro" id="IPR015633">
    <property type="entry name" value="E2F"/>
</dbReference>
<name>A0A103YES5_CYNCS</name>
<comment type="subcellular location">
    <subcellularLocation>
        <location evidence="6">Nucleus</location>
    </subcellularLocation>
</comment>
<feature type="non-terminal residue" evidence="9">
    <location>
        <position position="1"/>
    </location>
</feature>
<organism evidence="9 10">
    <name type="scientific">Cynara cardunculus var. scolymus</name>
    <name type="common">Globe artichoke</name>
    <name type="synonym">Cynara scolymus</name>
    <dbReference type="NCBI Taxonomy" id="59895"/>
    <lineage>
        <taxon>Eukaryota</taxon>
        <taxon>Viridiplantae</taxon>
        <taxon>Streptophyta</taxon>
        <taxon>Embryophyta</taxon>
        <taxon>Tracheophyta</taxon>
        <taxon>Spermatophyta</taxon>
        <taxon>Magnoliopsida</taxon>
        <taxon>eudicotyledons</taxon>
        <taxon>Gunneridae</taxon>
        <taxon>Pentapetalae</taxon>
        <taxon>asterids</taxon>
        <taxon>campanulids</taxon>
        <taxon>Asterales</taxon>
        <taxon>Asteraceae</taxon>
        <taxon>Carduoideae</taxon>
        <taxon>Cardueae</taxon>
        <taxon>Carduinae</taxon>
        <taxon>Cynara</taxon>
    </lineage>
</organism>
<sequence>MSMSVAVGGDDVNLSLQKALSRMHHAIRANALVPMSLSQLSRQSPQQLWQSSVHLKWHLAIGNIDNMFSGKTTLFRRPHKKILVTEALGLAIIVTNLEGKLGKVVQFNTAYERKGKCVLIYLYACLCKKVCNDWALATQTVKCEDVDGASPIVHGGIKVEQVDDPSFGPLPCGVGKRNRKSKASRSSIHSKAGNPEPNADFGDLNLNLATACRYDNSLGLLTKKFVSLIQADKDGILDLNKAAVLLEVQKRRIYDITNVLEGIGLVEKATKNHIRWKLVEAVHNLNLTFDHQSRETKERLNSVKFDHNSQKYLYLTEQDFRNLPCFKNQTLIAIRAPHASSIEVPDPDQVSSADATEILFSLQRFYFDMIILTVQDSGFSQKQFKLIVRSHTGPIDLYLV</sequence>
<evidence type="ECO:0000256" key="1">
    <source>
        <dbReference type="ARBA" id="ARBA00010940"/>
    </source>
</evidence>
<dbReference type="AlphaFoldDB" id="A0A103YES5"/>
<evidence type="ECO:0000256" key="6">
    <source>
        <dbReference type="RuleBase" id="RU003796"/>
    </source>
</evidence>
<evidence type="ECO:0000256" key="7">
    <source>
        <dbReference type="SAM" id="MobiDB-lite"/>
    </source>
</evidence>
<dbReference type="Proteomes" id="UP000243975">
    <property type="component" value="Unassembled WGS sequence"/>
</dbReference>
<dbReference type="GO" id="GO:0000981">
    <property type="term" value="F:DNA-binding transcription factor activity, RNA polymerase II-specific"/>
    <property type="evidence" value="ECO:0007669"/>
    <property type="project" value="TreeGrafter"/>
</dbReference>
<evidence type="ECO:0000256" key="3">
    <source>
        <dbReference type="ARBA" id="ARBA00023125"/>
    </source>
</evidence>
<gene>
    <name evidence="9" type="ORF">Ccrd_013871</name>
</gene>
<dbReference type="SUPFAM" id="SSF144074">
    <property type="entry name" value="E2F-DP heterodimerization region"/>
    <property type="match status" value="1"/>
</dbReference>
<evidence type="ECO:0000313" key="9">
    <source>
        <dbReference type="EMBL" id="KVI07760.1"/>
    </source>
</evidence>
<feature type="domain" description="E2F/DP family winged-helix DNA-binding" evidence="8">
    <location>
        <begin position="213"/>
        <end position="278"/>
    </location>
</feature>
<comment type="caution">
    <text evidence="9">The sequence shown here is derived from an EMBL/GenBank/DDBJ whole genome shotgun (WGS) entry which is preliminary data.</text>
</comment>
<dbReference type="SUPFAM" id="SSF46785">
    <property type="entry name" value="Winged helix' DNA-binding domain"/>
    <property type="match status" value="1"/>
</dbReference>
<keyword evidence="10" id="KW-1185">Reference proteome</keyword>
<protein>
    <submittedName>
        <fullName evidence="9">E2F Family</fullName>
    </submittedName>
</protein>
<dbReference type="FunFam" id="1.10.10.10:FF:000008">
    <property type="entry name" value="E2F transcription factor 1"/>
    <property type="match status" value="1"/>
</dbReference>
<dbReference type="InterPro" id="IPR036390">
    <property type="entry name" value="WH_DNA-bd_sf"/>
</dbReference>
<dbReference type="Gene3D" id="6.10.250.540">
    <property type="match status" value="1"/>
</dbReference>
<dbReference type="GO" id="GO:0000978">
    <property type="term" value="F:RNA polymerase II cis-regulatory region sequence-specific DNA binding"/>
    <property type="evidence" value="ECO:0007669"/>
    <property type="project" value="InterPro"/>
</dbReference>
<evidence type="ECO:0000313" key="10">
    <source>
        <dbReference type="Proteomes" id="UP000243975"/>
    </source>
</evidence>
<dbReference type="InterPro" id="IPR036388">
    <property type="entry name" value="WH-like_DNA-bd_sf"/>
</dbReference>
<dbReference type="GO" id="GO:0046983">
    <property type="term" value="F:protein dimerization activity"/>
    <property type="evidence" value="ECO:0007669"/>
    <property type="project" value="InterPro"/>
</dbReference>
<keyword evidence="3 6" id="KW-0238">DNA-binding</keyword>
<dbReference type="GO" id="GO:0090575">
    <property type="term" value="C:RNA polymerase II transcription regulator complex"/>
    <property type="evidence" value="ECO:0007669"/>
    <property type="project" value="TreeGrafter"/>
</dbReference>
<accession>A0A103YES5</accession>
<evidence type="ECO:0000256" key="4">
    <source>
        <dbReference type="ARBA" id="ARBA00023163"/>
    </source>
</evidence>
<proteinExistence type="inferred from homology"/>
<dbReference type="Pfam" id="PF16421">
    <property type="entry name" value="E2F_CC-MB"/>
    <property type="match status" value="1"/>
</dbReference>
<dbReference type="InterPro" id="IPR003316">
    <property type="entry name" value="E2F_WHTH_DNA-bd_dom"/>
</dbReference>
<keyword evidence="4 6" id="KW-0804">Transcription</keyword>
<dbReference type="Gene3D" id="1.10.10.10">
    <property type="entry name" value="Winged helix-like DNA-binding domain superfamily/Winged helix DNA-binding domain"/>
    <property type="match status" value="1"/>
</dbReference>
<evidence type="ECO:0000256" key="5">
    <source>
        <dbReference type="ARBA" id="ARBA00023306"/>
    </source>
</evidence>
<comment type="similarity">
    <text evidence="1 6">Belongs to the E2F/DP family.</text>
</comment>
<dbReference type="Pfam" id="PF02319">
    <property type="entry name" value="WHD_E2F_TDP"/>
    <property type="match status" value="1"/>
</dbReference>
<dbReference type="InterPro" id="IPR037241">
    <property type="entry name" value="E2F-DP_heterodim"/>
</dbReference>
<evidence type="ECO:0000256" key="2">
    <source>
        <dbReference type="ARBA" id="ARBA00023015"/>
    </source>
</evidence>
<evidence type="ECO:0000259" key="8">
    <source>
        <dbReference type="SMART" id="SM01372"/>
    </source>
</evidence>
<reference evidence="9 10" key="1">
    <citation type="journal article" date="2016" name="Sci. Rep.">
        <title>The genome sequence of the outbreeding globe artichoke constructed de novo incorporating a phase-aware low-pass sequencing strategy of F1 progeny.</title>
        <authorList>
            <person name="Scaglione D."/>
            <person name="Reyes-Chin-Wo S."/>
            <person name="Acquadro A."/>
            <person name="Froenicke L."/>
            <person name="Portis E."/>
            <person name="Beitel C."/>
            <person name="Tirone M."/>
            <person name="Mauro R."/>
            <person name="Lo Monaco A."/>
            <person name="Mauromicale G."/>
            <person name="Faccioli P."/>
            <person name="Cattivelli L."/>
            <person name="Rieseberg L."/>
            <person name="Michelmore R."/>
            <person name="Lanteri S."/>
        </authorList>
    </citation>
    <scope>NUCLEOTIDE SEQUENCE [LARGE SCALE GENOMIC DNA]</scope>
    <source>
        <strain evidence="9">2C</strain>
    </source>
</reference>
<dbReference type="PANTHER" id="PTHR12081:SF108">
    <property type="entry name" value="WINGED HELIX-TURN-HELIX DNA-BINDING DOMAIN-CONTAINING PROTEIN-RELATED"/>
    <property type="match status" value="1"/>
</dbReference>
<dbReference type="STRING" id="59895.A0A103YES5"/>
<keyword evidence="5" id="KW-0131">Cell cycle</keyword>
<dbReference type="Gramene" id="KVI07760">
    <property type="protein sequence ID" value="KVI07760"/>
    <property type="gene ID" value="Ccrd_013871"/>
</dbReference>
<dbReference type="SMART" id="SM01372">
    <property type="entry name" value="E2F_TDP"/>
    <property type="match status" value="1"/>
</dbReference>